<keyword evidence="4 5" id="KW-0067">ATP-binding</keyword>
<dbReference type="PROSITE" id="PS00107">
    <property type="entry name" value="PROTEIN_KINASE_ATP"/>
    <property type="match status" value="1"/>
</dbReference>
<feature type="binding site" evidence="5">
    <location>
        <position position="53"/>
    </location>
    <ligand>
        <name>ATP</name>
        <dbReference type="ChEBI" id="CHEBI:30616"/>
    </ligand>
</feature>
<dbReference type="Proteomes" id="UP000541810">
    <property type="component" value="Unassembled WGS sequence"/>
</dbReference>
<comment type="caution">
    <text evidence="8">The sequence shown here is derived from an EMBL/GenBank/DDBJ whole genome shotgun (WGS) entry which is preliminary data.</text>
</comment>
<dbReference type="InterPro" id="IPR017441">
    <property type="entry name" value="Protein_kinase_ATP_BS"/>
</dbReference>
<dbReference type="CDD" id="cd14014">
    <property type="entry name" value="STKc_PknB_like"/>
    <property type="match status" value="1"/>
</dbReference>
<dbReference type="EMBL" id="JACHGY010000001">
    <property type="protein sequence ID" value="MBB6430185.1"/>
    <property type="molecule type" value="Genomic_DNA"/>
</dbReference>
<evidence type="ECO:0000256" key="1">
    <source>
        <dbReference type="ARBA" id="ARBA00022679"/>
    </source>
</evidence>
<protein>
    <submittedName>
        <fullName evidence="8">Serine/threonine protein kinase</fullName>
    </submittedName>
</protein>
<keyword evidence="2 5" id="KW-0547">Nucleotide-binding</keyword>
<dbReference type="GO" id="GO:0004674">
    <property type="term" value="F:protein serine/threonine kinase activity"/>
    <property type="evidence" value="ECO:0007669"/>
    <property type="project" value="UniProtKB-KW"/>
</dbReference>
<dbReference type="PANTHER" id="PTHR43289">
    <property type="entry name" value="MITOGEN-ACTIVATED PROTEIN KINASE KINASE KINASE 20-RELATED"/>
    <property type="match status" value="1"/>
</dbReference>
<dbReference type="GO" id="GO:0005524">
    <property type="term" value="F:ATP binding"/>
    <property type="evidence" value="ECO:0007669"/>
    <property type="project" value="UniProtKB-UniRule"/>
</dbReference>
<dbReference type="Gene3D" id="1.10.510.10">
    <property type="entry name" value="Transferase(Phosphotransferase) domain 1"/>
    <property type="match status" value="1"/>
</dbReference>
<dbReference type="PANTHER" id="PTHR43289:SF6">
    <property type="entry name" value="SERINE_THREONINE-PROTEIN KINASE NEKL-3"/>
    <property type="match status" value="1"/>
</dbReference>
<dbReference type="AlphaFoldDB" id="A0A7X0LK90"/>
<dbReference type="PROSITE" id="PS50011">
    <property type="entry name" value="PROTEIN_KINASE_DOM"/>
    <property type="match status" value="1"/>
</dbReference>
<proteinExistence type="predicted"/>
<feature type="region of interest" description="Disordered" evidence="6">
    <location>
        <begin position="343"/>
        <end position="408"/>
    </location>
</feature>
<dbReference type="InterPro" id="IPR000719">
    <property type="entry name" value="Prot_kinase_dom"/>
</dbReference>
<evidence type="ECO:0000259" key="7">
    <source>
        <dbReference type="PROSITE" id="PS50011"/>
    </source>
</evidence>
<evidence type="ECO:0000256" key="3">
    <source>
        <dbReference type="ARBA" id="ARBA00022777"/>
    </source>
</evidence>
<evidence type="ECO:0000313" key="8">
    <source>
        <dbReference type="EMBL" id="MBB6430185.1"/>
    </source>
</evidence>
<evidence type="ECO:0000256" key="4">
    <source>
        <dbReference type="ARBA" id="ARBA00022840"/>
    </source>
</evidence>
<dbReference type="SUPFAM" id="SSF56112">
    <property type="entry name" value="Protein kinase-like (PK-like)"/>
    <property type="match status" value="1"/>
</dbReference>
<dbReference type="Gene3D" id="3.30.200.20">
    <property type="entry name" value="Phosphorylase Kinase, domain 1"/>
    <property type="match status" value="1"/>
</dbReference>
<reference evidence="8 9" key="1">
    <citation type="submission" date="2020-08" db="EMBL/GenBank/DDBJ databases">
        <title>Genomic Encyclopedia of Type Strains, Phase IV (KMG-IV): sequencing the most valuable type-strain genomes for metagenomic binning, comparative biology and taxonomic classification.</title>
        <authorList>
            <person name="Goeker M."/>
        </authorList>
    </citation>
    <scope>NUCLEOTIDE SEQUENCE [LARGE SCALE GENOMIC DNA]</scope>
    <source>
        <strain evidence="8 9">DSM 103725</strain>
    </source>
</reference>
<dbReference type="SMART" id="SM00220">
    <property type="entry name" value="S_TKc"/>
    <property type="match status" value="1"/>
</dbReference>
<evidence type="ECO:0000256" key="6">
    <source>
        <dbReference type="SAM" id="MobiDB-lite"/>
    </source>
</evidence>
<sequence>MKLADAKKHQPAESRWLNKRLGKFRLLSLLGQGAMGKVFLAEDTTLKRQVALKVVATSKDDPKAQAKAQQFVREARAAAKLNHPSIVNVLEIDQQKDLLYIAMDLVQGGDVKQLIKNSGRIAPAKACDLAADAADALAFGHRLGVIHRDVKPSNLMLTREGRCKLADFGLADLGDPNDDFRMPDGIIGTPSTIAPEVARGQPAQPASDQYSLGCTVWYMLTGQPIFSGKNVREVLIKQANEPTPSLAEHCPDLPDVLIQGIETALSKDPEERHADCEVFARLLRGHSIAMGPAGSSMSLSSASLAAVMPPAAGRRQKTPWLIAGASVAALALGGGAMIAFSGNNHESPPATPAESQSLEAESVARVTAPETEALEETTATTTTTTEPPPPIETASVPPTPFPPPATEPAAVNADVLEFTADQTQQIKPLVADDTVVSVTGRVQSAQLSQSGKTFMVKFEGNGRGDFQVIWKPSAYEKMGTAFGGSHGEQLAGQRIRVTGELSSMFGTPQIQVTSPEQIEMLD</sequence>
<evidence type="ECO:0000256" key="5">
    <source>
        <dbReference type="PROSITE-ProRule" id="PRU10141"/>
    </source>
</evidence>
<organism evidence="8 9">
    <name type="scientific">Algisphaera agarilytica</name>
    <dbReference type="NCBI Taxonomy" id="1385975"/>
    <lineage>
        <taxon>Bacteria</taxon>
        <taxon>Pseudomonadati</taxon>
        <taxon>Planctomycetota</taxon>
        <taxon>Phycisphaerae</taxon>
        <taxon>Phycisphaerales</taxon>
        <taxon>Phycisphaeraceae</taxon>
        <taxon>Algisphaera</taxon>
    </lineage>
</organism>
<gene>
    <name evidence="8" type="ORF">HNQ40_001991</name>
</gene>
<keyword evidence="9" id="KW-1185">Reference proteome</keyword>
<evidence type="ECO:0000313" key="9">
    <source>
        <dbReference type="Proteomes" id="UP000541810"/>
    </source>
</evidence>
<dbReference type="PROSITE" id="PS00108">
    <property type="entry name" value="PROTEIN_KINASE_ST"/>
    <property type="match status" value="1"/>
</dbReference>
<evidence type="ECO:0000256" key="2">
    <source>
        <dbReference type="ARBA" id="ARBA00022741"/>
    </source>
</evidence>
<dbReference type="Pfam" id="PF00069">
    <property type="entry name" value="Pkinase"/>
    <property type="match status" value="1"/>
</dbReference>
<keyword evidence="3 8" id="KW-0418">Kinase</keyword>
<name>A0A7X0LK90_9BACT</name>
<accession>A0A7X0LK90</accession>
<keyword evidence="1" id="KW-0808">Transferase</keyword>
<dbReference type="InterPro" id="IPR011009">
    <property type="entry name" value="Kinase-like_dom_sf"/>
</dbReference>
<keyword evidence="8" id="KW-0723">Serine/threonine-protein kinase</keyword>
<feature type="compositionally biased region" description="Pro residues" evidence="6">
    <location>
        <begin position="386"/>
        <end position="406"/>
    </location>
</feature>
<feature type="compositionally biased region" description="Low complexity" evidence="6">
    <location>
        <begin position="367"/>
        <end position="385"/>
    </location>
</feature>
<dbReference type="RefSeq" id="WP_184677720.1">
    <property type="nucleotide sequence ID" value="NZ_JACHGY010000001.1"/>
</dbReference>
<dbReference type="InterPro" id="IPR008271">
    <property type="entry name" value="Ser/Thr_kinase_AS"/>
</dbReference>
<feature type="domain" description="Protein kinase" evidence="7">
    <location>
        <begin position="24"/>
        <end position="289"/>
    </location>
</feature>